<dbReference type="EMBL" id="AGXV01000021">
    <property type="protein sequence ID" value="EIY66334.1"/>
    <property type="molecule type" value="Genomic_DNA"/>
</dbReference>
<keyword evidence="1" id="KW-0732">Signal</keyword>
<dbReference type="Pfam" id="PF12930">
    <property type="entry name" value="DUF3836"/>
    <property type="match status" value="1"/>
</dbReference>
<comment type="caution">
    <text evidence="2">The sequence shown here is derived from an EMBL/GenBank/DDBJ whole genome shotgun (WGS) entry which is preliminary data.</text>
</comment>
<dbReference type="HOGENOM" id="CLU_133247_1_1_10"/>
<dbReference type="OrthoDB" id="996844at2"/>
<dbReference type="AlphaFoldDB" id="I9I0K6"/>
<dbReference type="InterPro" id="IPR024339">
    <property type="entry name" value="DUF3836"/>
</dbReference>
<evidence type="ECO:0000313" key="3">
    <source>
        <dbReference type="Proteomes" id="UP000005150"/>
    </source>
</evidence>
<organism evidence="2 3">
    <name type="scientific">Bacteroides salyersiae CL02T12C01</name>
    <dbReference type="NCBI Taxonomy" id="997887"/>
    <lineage>
        <taxon>Bacteria</taxon>
        <taxon>Pseudomonadati</taxon>
        <taxon>Bacteroidota</taxon>
        <taxon>Bacteroidia</taxon>
        <taxon>Bacteroidales</taxon>
        <taxon>Bacteroidaceae</taxon>
        <taxon>Bacteroides</taxon>
    </lineage>
</organism>
<evidence type="ECO:0000313" key="2">
    <source>
        <dbReference type="EMBL" id="EIY66334.1"/>
    </source>
</evidence>
<gene>
    <name evidence="2" type="ORF">HMPREF1071_01692</name>
</gene>
<dbReference type="Gene3D" id="2.40.128.720">
    <property type="match status" value="1"/>
</dbReference>
<evidence type="ECO:0008006" key="4">
    <source>
        <dbReference type="Google" id="ProtNLM"/>
    </source>
</evidence>
<accession>I9I0K6</accession>
<name>I9I0K6_9BACE</name>
<feature type="chain" id="PRO_5003721063" description="DUF3836 domain-containing protein" evidence="1">
    <location>
        <begin position="19"/>
        <end position="163"/>
    </location>
</feature>
<keyword evidence="3" id="KW-1185">Reference proteome</keyword>
<evidence type="ECO:0000256" key="1">
    <source>
        <dbReference type="SAM" id="SignalP"/>
    </source>
</evidence>
<proteinExistence type="predicted"/>
<dbReference type="Proteomes" id="UP000005150">
    <property type="component" value="Unassembled WGS sequence"/>
</dbReference>
<reference evidence="2 3" key="1">
    <citation type="submission" date="2012-02" db="EMBL/GenBank/DDBJ databases">
        <title>The Genome Sequence of Bacteroides salyersiae CL02T12C01.</title>
        <authorList>
            <consortium name="The Broad Institute Genome Sequencing Platform"/>
            <person name="Earl A."/>
            <person name="Ward D."/>
            <person name="Feldgarden M."/>
            <person name="Gevers D."/>
            <person name="Zitomersky N.L."/>
            <person name="Coyne M.J."/>
            <person name="Comstock L.E."/>
            <person name="Young S.K."/>
            <person name="Zeng Q."/>
            <person name="Gargeya S."/>
            <person name="Fitzgerald M."/>
            <person name="Haas B."/>
            <person name="Abouelleil A."/>
            <person name="Alvarado L."/>
            <person name="Arachchi H.M."/>
            <person name="Berlin A."/>
            <person name="Chapman S.B."/>
            <person name="Gearin G."/>
            <person name="Goldberg J."/>
            <person name="Griggs A."/>
            <person name="Gujja S."/>
            <person name="Hansen M."/>
            <person name="Heiman D."/>
            <person name="Howarth C."/>
            <person name="Larimer J."/>
            <person name="Lui A."/>
            <person name="MacDonald P.J.P."/>
            <person name="McCowen C."/>
            <person name="Montmayeur A."/>
            <person name="Murphy C."/>
            <person name="Neiman D."/>
            <person name="Pearson M."/>
            <person name="Priest M."/>
            <person name="Roberts A."/>
            <person name="Saif S."/>
            <person name="Shea T."/>
            <person name="Sisk P."/>
            <person name="Stolte C."/>
            <person name="Sykes S."/>
            <person name="Wortman J."/>
            <person name="Nusbaum C."/>
            <person name="Birren B."/>
        </authorList>
    </citation>
    <scope>NUCLEOTIDE SEQUENCE [LARGE SCALE GENOMIC DNA]</scope>
    <source>
        <strain evidence="2 3">CL02T12C01</strain>
    </source>
</reference>
<sequence>MKTLVVSIVIVMTSVFNAFSNGNLTQFAYNTTTDGEKVESQTVYTVENGKYLQQHLKYNYTYDDKGNVSQKEVLKWNEITKVFEKQYCLNITYNAQETSVEYTAWDNKTGAYSDSRAKAVYQTTNTGQGFNYLSYEWNKKENNWNLAKEHAILYGDNALMADK</sequence>
<feature type="signal peptide" evidence="1">
    <location>
        <begin position="1"/>
        <end position="18"/>
    </location>
</feature>
<dbReference type="PATRIC" id="fig|997887.3.peg.1774"/>
<protein>
    <recommendedName>
        <fullName evidence="4">DUF3836 domain-containing protein</fullName>
    </recommendedName>
</protein>